<comment type="caution">
    <text evidence="2">The sequence shown here is derived from an EMBL/GenBank/DDBJ whole genome shotgun (WGS) entry which is preliminary data.</text>
</comment>
<feature type="compositionally biased region" description="Low complexity" evidence="1">
    <location>
        <begin position="144"/>
        <end position="162"/>
    </location>
</feature>
<dbReference type="AlphaFoldDB" id="A0A8T0TEG0"/>
<gene>
    <name evidence="2" type="ORF">PVAP13_4KG096466</name>
</gene>
<dbReference type="Proteomes" id="UP000823388">
    <property type="component" value="Chromosome 4K"/>
</dbReference>
<feature type="compositionally biased region" description="Pro residues" evidence="1">
    <location>
        <begin position="115"/>
        <end position="127"/>
    </location>
</feature>
<evidence type="ECO:0000313" key="3">
    <source>
        <dbReference type="Proteomes" id="UP000823388"/>
    </source>
</evidence>
<proteinExistence type="predicted"/>
<protein>
    <submittedName>
        <fullName evidence="2">Uncharacterized protein</fullName>
    </submittedName>
</protein>
<feature type="region of interest" description="Disordered" evidence="1">
    <location>
        <begin position="103"/>
        <end position="162"/>
    </location>
</feature>
<name>A0A8T0TEG0_PANVG</name>
<evidence type="ECO:0000256" key="1">
    <source>
        <dbReference type="SAM" id="MobiDB-lite"/>
    </source>
</evidence>
<sequence>MHATSRTGSVGIRESRQDRRTCGLGRTYVVGASSRHGVGSRLQTRPIRHLVPPAGFGIVACAPYVRCARDSSHQHLASITTLPAAACLRRAGIVDVARRLGTGAAAAPTAARRSPSPPPPPPVPLPTPRQISRATAPPPRPRSWRSAGAGTTRRSAGAAARR</sequence>
<dbReference type="EMBL" id="CM029043">
    <property type="protein sequence ID" value="KAG2610101.1"/>
    <property type="molecule type" value="Genomic_DNA"/>
</dbReference>
<keyword evidence="3" id="KW-1185">Reference proteome</keyword>
<organism evidence="2 3">
    <name type="scientific">Panicum virgatum</name>
    <name type="common">Blackwell switchgrass</name>
    <dbReference type="NCBI Taxonomy" id="38727"/>
    <lineage>
        <taxon>Eukaryota</taxon>
        <taxon>Viridiplantae</taxon>
        <taxon>Streptophyta</taxon>
        <taxon>Embryophyta</taxon>
        <taxon>Tracheophyta</taxon>
        <taxon>Spermatophyta</taxon>
        <taxon>Magnoliopsida</taxon>
        <taxon>Liliopsida</taxon>
        <taxon>Poales</taxon>
        <taxon>Poaceae</taxon>
        <taxon>PACMAD clade</taxon>
        <taxon>Panicoideae</taxon>
        <taxon>Panicodae</taxon>
        <taxon>Paniceae</taxon>
        <taxon>Panicinae</taxon>
        <taxon>Panicum</taxon>
        <taxon>Panicum sect. Hiantes</taxon>
    </lineage>
</organism>
<accession>A0A8T0TEG0</accession>
<reference evidence="2" key="1">
    <citation type="submission" date="2020-05" db="EMBL/GenBank/DDBJ databases">
        <title>WGS assembly of Panicum virgatum.</title>
        <authorList>
            <person name="Lovell J.T."/>
            <person name="Jenkins J."/>
            <person name="Shu S."/>
            <person name="Juenger T.E."/>
            <person name="Schmutz J."/>
        </authorList>
    </citation>
    <scope>NUCLEOTIDE SEQUENCE</scope>
    <source>
        <strain evidence="2">AP13</strain>
    </source>
</reference>
<evidence type="ECO:0000313" key="2">
    <source>
        <dbReference type="EMBL" id="KAG2610101.1"/>
    </source>
</evidence>
<feature type="compositionally biased region" description="Low complexity" evidence="1">
    <location>
        <begin position="103"/>
        <end position="114"/>
    </location>
</feature>